<dbReference type="SUPFAM" id="SSF50978">
    <property type="entry name" value="WD40 repeat-like"/>
    <property type="match status" value="1"/>
</dbReference>
<evidence type="ECO:0000313" key="2">
    <source>
        <dbReference type="EMBL" id="SET59971.1"/>
    </source>
</evidence>
<evidence type="ECO:0000256" key="1">
    <source>
        <dbReference type="SAM" id="Phobius"/>
    </source>
</evidence>
<dbReference type="InterPro" id="IPR013211">
    <property type="entry name" value="LVIVD"/>
</dbReference>
<dbReference type="InterPro" id="IPR036322">
    <property type="entry name" value="WD40_repeat_dom_sf"/>
</dbReference>
<dbReference type="InterPro" id="IPR015943">
    <property type="entry name" value="WD40/YVTN_repeat-like_dom_sf"/>
</dbReference>
<dbReference type="EMBL" id="FOIM01000009">
    <property type="protein sequence ID" value="SET59971.1"/>
    <property type="molecule type" value="Genomic_DNA"/>
</dbReference>
<accession>A0A1I0FR00</accession>
<dbReference type="SUPFAM" id="SSF101908">
    <property type="entry name" value="Putative isomerase YbhE"/>
    <property type="match status" value="1"/>
</dbReference>
<name>A0A1I0FR00_9FIRM</name>
<dbReference type="STRING" id="460384.SAMN05216313_10984"/>
<organism evidence="2 3">
    <name type="scientific">Enterocloster lavalensis</name>
    <dbReference type="NCBI Taxonomy" id="460384"/>
    <lineage>
        <taxon>Bacteria</taxon>
        <taxon>Bacillati</taxon>
        <taxon>Bacillota</taxon>
        <taxon>Clostridia</taxon>
        <taxon>Lachnospirales</taxon>
        <taxon>Lachnospiraceae</taxon>
        <taxon>Enterocloster</taxon>
    </lineage>
</organism>
<evidence type="ECO:0000313" key="3">
    <source>
        <dbReference type="Proteomes" id="UP000198508"/>
    </source>
</evidence>
<feature type="transmembrane region" description="Helical" evidence="1">
    <location>
        <begin position="12"/>
        <end position="30"/>
    </location>
</feature>
<reference evidence="3" key="1">
    <citation type="submission" date="2016-10" db="EMBL/GenBank/DDBJ databases">
        <authorList>
            <person name="Varghese N."/>
            <person name="Submissions S."/>
        </authorList>
    </citation>
    <scope>NUCLEOTIDE SEQUENCE [LARGE SCALE GENOMIC DNA]</scope>
    <source>
        <strain evidence="3">NLAE-zl-G277</strain>
    </source>
</reference>
<keyword evidence="1" id="KW-0812">Transmembrane</keyword>
<keyword evidence="1" id="KW-0472">Membrane</keyword>
<protein>
    <submittedName>
        <fullName evidence="2">Uncharacterized conserved protein</fullName>
    </submittedName>
</protein>
<dbReference type="Gene3D" id="2.130.10.10">
    <property type="entry name" value="YVTN repeat-like/Quinoprotein amine dehydrogenase"/>
    <property type="match status" value="1"/>
</dbReference>
<keyword evidence="1" id="KW-1133">Transmembrane helix</keyword>
<dbReference type="RefSeq" id="WP_092363149.1">
    <property type="nucleotide sequence ID" value="NZ_FOIM01000009.1"/>
</dbReference>
<dbReference type="AlphaFoldDB" id="A0A1I0FR00"/>
<proteinExistence type="predicted"/>
<sequence length="896" mass="99453">MRRSGKHSKWIMVLDIVLVICLAAAGVLYTKAEQRKKESLEAVYRENVQRGKERKEEGSISLYATARGEQRAGELGEVIISPAEFEKNARRASFYTNNRASAYYRIRKEAKLEPEDPLYFHFEAYAETKCTEISVNIYDERDTLIRTMVCYVNVQPTEYDLALTGLTGGEQIRFNVESDYEKIHIGNVTLANVNGVSTADELKKGIYNLSGDWEPHSIGWENGIGTGPAVDVVTDNSYLYTGVNNGLSISDISDPANPKIISVLENLGNVRRLALCHEGKALAAASRENGVFIIDIQDPQNPRVLSRIDTLELASGLFASGPYLFIASRYYGIEIYDIGSPETPVFCSAVKSDEVSERIDCTVYKNYLYAGVWGTQRVEIFDVSDVNAPVYAGYFPVDGNAYGLCTDGSSLFVSTGFHSVRNDYSTVNSEGYGTGNGVSIYDLTDPLEPEWQSTIRADGRYYYIGLDYWNVKVSHGIAYFSSLFNGLNIFDVSDPKAPVKIDQVTIPIPRGTELYQAYEESESVFPYDKEAMTVSPVSGVAVGDGYLYLAGNKTDTHVYAAHYARYAEPDYASGLTESGAYCYENSTIAAQGYESRVIKNPRQTYAAVTDGQYVYTAGSDGIRMYGSQMDLLAFCPTGSAVRDIRMNGGYLYTAEGADGMGIYEIRDREIVRLSSYKPKDSVENACLQIGISPKGNFAVLHTRLTLLVVLDVSDPAQPVLREYINTGAMYYRNICSGYYNQTALLVSHAGGISVFDFSEEDQGSYEYHLCEDASYYFSRGSFAMLEDGRILAVCENGYRILEPSEDFTRIEASELVRLPDRIFLRGYPVIEGNRLVVTDAASGQVTVADISDVLRPKVLENFYIDGNPDAVCLDRGRIYIPARYEGLILLTPKNRN</sequence>
<keyword evidence="3" id="KW-1185">Reference proteome</keyword>
<gene>
    <name evidence="2" type="ORF">SAMN05216313_10984</name>
</gene>
<dbReference type="Proteomes" id="UP000198508">
    <property type="component" value="Unassembled WGS sequence"/>
</dbReference>
<dbReference type="Pfam" id="PF08309">
    <property type="entry name" value="LVIVD"/>
    <property type="match status" value="3"/>
</dbReference>